<gene>
    <name evidence="2" type="ORF">PHYSODRAFT_250492</name>
</gene>
<feature type="compositionally biased region" description="Low complexity" evidence="1">
    <location>
        <begin position="64"/>
        <end position="79"/>
    </location>
</feature>
<name>G4Z1C3_PHYSP</name>
<feature type="compositionally biased region" description="Polar residues" evidence="1">
    <location>
        <begin position="1"/>
        <end position="12"/>
    </location>
</feature>
<feature type="compositionally biased region" description="Basic residues" evidence="1">
    <location>
        <begin position="109"/>
        <end position="119"/>
    </location>
</feature>
<evidence type="ECO:0000256" key="1">
    <source>
        <dbReference type="SAM" id="MobiDB-lite"/>
    </source>
</evidence>
<proteinExistence type="predicted"/>
<keyword evidence="3" id="KW-1185">Reference proteome</keyword>
<reference evidence="2 3" key="1">
    <citation type="journal article" date="2006" name="Science">
        <title>Phytophthora genome sequences uncover evolutionary origins and mechanisms of pathogenesis.</title>
        <authorList>
            <person name="Tyler B.M."/>
            <person name="Tripathy S."/>
            <person name="Zhang X."/>
            <person name="Dehal P."/>
            <person name="Jiang R.H."/>
            <person name="Aerts A."/>
            <person name="Arredondo F.D."/>
            <person name="Baxter L."/>
            <person name="Bensasson D."/>
            <person name="Beynon J.L."/>
            <person name="Chapman J."/>
            <person name="Damasceno C.M."/>
            <person name="Dorrance A.E."/>
            <person name="Dou D."/>
            <person name="Dickerman A.W."/>
            <person name="Dubchak I.L."/>
            <person name="Garbelotto M."/>
            <person name="Gijzen M."/>
            <person name="Gordon S.G."/>
            <person name="Govers F."/>
            <person name="Grunwald N.J."/>
            <person name="Huang W."/>
            <person name="Ivors K.L."/>
            <person name="Jones R.W."/>
            <person name="Kamoun S."/>
            <person name="Krampis K."/>
            <person name="Lamour K.H."/>
            <person name="Lee M.K."/>
            <person name="McDonald W.H."/>
            <person name="Medina M."/>
            <person name="Meijer H.J."/>
            <person name="Nordberg E.K."/>
            <person name="Maclean D.J."/>
            <person name="Ospina-Giraldo M.D."/>
            <person name="Morris P.F."/>
            <person name="Phuntumart V."/>
            <person name="Putnam N.H."/>
            <person name="Rash S."/>
            <person name="Rose J.K."/>
            <person name="Sakihama Y."/>
            <person name="Salamov A.A."/>
            <person name="Savidor A."/>
            <person name="Scheuring C.F."/>
            <person name="Smith B.M."/>
            <person name="Sobral B.W."/>
            <person name="Terry A."/>
            <person name="Torto-Alalibo T.A."/>
            <person name="Win J."/>
            <person name="Xu Z."/>
            <person name="Zhang H."/>
            <person name="Grigoriev I.V."/>
            <person name="Rokhsar D.S."/>
            <person name="Boore J.L."/>
        </authorList>
    </citation>
    <scope>NUCLEOTIDE SEQUENCE [LARGE SCALE GENOMIC DNA]</scope>
    <source>
        <strain evidence="2 3">P6497</strain>
    </source>
</reference>
<dbReference type="AlphaFoldDB" id="G4Z1C3"/>
<dbReference type="RefSeq" id="XP_009520559.1">
    <property type="nucleotide sequence ID" value="XM_009522264.1"/>
</dbReference>
<feature type="region of interest" description="Disordered" evidence="1">
    <location>
        <begin position="138"/>
        <end position="165"/>
    </location>
</feature>
<organism evidence="2 3">
    <name type="scientific">Phytophthora sojae (strain P6497)</name>
    <name type="common">Soybean stem and root rot agent</name>
    <name type="synonym">Phytophthora megasperma f. sp. glycines</name>
    <dbReference type="NCBI Taxonomy" id="1094619"/>
    <lineage>
        <taxon>Eukaryota</taxon>
        <taxon>Sar</taxon>
        <taxon>Stramenopiles</taxon>
        <taxon>Oomycota</taxon>
        <taxon>Peronosporomycetes</taxon>
        <taxon>Peronosporales</taxon>
        <taxon>Peronosporaceae</taxon>
        <taxon>Phytophthora</taxon>
    </lineage>
</organism>
<evidence type="ECO:0000313" key="2">
    <source>
        <dbReference type="EMBL" id="EGZ25271.1"/>
    </source>
</evidence>
<dbReference type="Proteomes" id="UP000002640">
    <property type="component" value="Unassembled WGS sequence"/>
</dbReference>
<accession>G4Z1C3</accession>
<evidence type="ECO:0000313" key="3">
    <source>
        <dbReference type="Proteomes" id="UP000002640"/>
    </source>
</evidence>
<sequence length="181" mass="18285">MSSRSNTSSDSAGSADPVLAPAPSMPFVFEIIGYDDFWANIAGSGSALPSADVQLAPDGSLQRNEASSGSSTSNTTASEPGCGVATPQAQGLASAPTGGAQVALGSAGKSKKGAKKVKRTPAVTAKKANAVLEWTDSMSDGEACSDGEVEQQAAGKGKRRKTMADSFEIGMQSIADVRRGR</sequence>
<dbReference type="InParanoid" id="G4Z1C3"/>
<feature type="region of interest" description="Disordered" evidence="1">
    <location>
        <begin position="1"/>
        <end position="20"/>
    </location>
</feature>
<dbReference type="KEGG" id="psoj:PHYSODRAFT_250492"/>
<protein>
    <submittedName>
        <fullName evidence="2">Uncharacterized protein</fullName>
    </submittedName>
</protein>
<dbReference type="EMBL" id="JH159152">
    <property type="protein sequence ID" value="EGZ25271.1"/>
    <property type="molecule type" value="Genomic_DNA"/>
</dbReference>
<feature type="region of interest" description="Disordered" evidence="1">
    <location>
        <begin position="48"/>
        <end position="121"/>
    </location>
</feature>
<dbReference type="GeneID" id="20638050"/>